<reference evidence="2" key="1">
    <citation type="submission" date="2016-10" db="EMBL/GenBank/DDBJ databases">
        <authorList>
            <person name="Varghese N."/>
            <person name="Submissions S."/>
        </authorList>
    </citation>
    <scope>NUCLEOTIDE SEQUENCE [LARGE SCALE GENOMIC DNA]</scope>
    <source>
        <strain evidence="2">DSM 10146</strain>
    </source>
</reference>
<dbReference type="AlphaFoldDB" id="A0A1G7G9C3"/>
<dbReference type="OrthoDB" id="10006590at2"/>
<evidence type="ECO:0000313" key="2">
    <source>
        <dbReference type="Proteomes" id="UP000198994"/>
    </source>
</evidence>
<organism evidence="1 2">
    <name type="scientific">Salipiger thiooxidans</name>
    <dbReference type="NCBI Taxonomy" id="282683"/>
    <lineage>
        <taxon>Bacteria</taxon>
        <taxon>Pseudomonadati</taxon>
        <taxon>Pseudomonadota</taxon>
        <taxon>Alphaproteobacteria</taxon>
        <taxon>Rhodobacterales</taxon>
        <taxon>Roseobacteraceae</taxon>
        <taxon>Salipiger</taxon>
    </lineage>
</organism>
<dbReference type="RefSeq" id="WP_089960161.1">
    <property type="nucleotide sequence ID" value="NZ_FNAV01000008.1"/>
</dbReference>
<sequence length="74" mass="8122">MTEELRPGFQIKEAALKALADNEAVAEAVLNTLAKLDLGPPRDRGAPFDDRGVDLDSHFDPGYDVSDRYDDGLF</sequence>
<dbReference type="Proteomes" id="UP000198994">
    <property type="component" value="Unassembled WGS sequence"/>
</dbReference>
<gene>
    <name evidence="1" type="ORF">SAMN04488105_108218</name>
</gene>
<evidence type="ECO:0000313" key="1">
    <source>
        <dbReference type="EMBL" id="SDE84675.1"/>
    </source>
</evidence>
<accession>A0A1G7G9C3</accession>
<keyword evidence="2" id="KW-1185">Reference proteome</keyword>
<proteinExistence type="predicted"/>
<dbReference type="EMBL" id="FNAV01000008">
    <property type="protein sequence ID" value="SDE84675.1"/>
    <property type="molecule type" value="Genomic_DNA"/>
</dbReference>
<protein>
    <submittedName>
        <fullName evidence="1">Uncharacterized protein</fullName>
    </submittedName>
</protein>
<name>A0A1G7G9C3_9RHOB</name>